<dbReference type="GO" id="GO:0007338">
    <property type="term" value="P:single fertilization"/>
    <property type="evidence" value="ECO:0007669"/>
    <property type="project" value="TreeGrafter"/>
</dbReference>
<feature type="compositionally biased region" description="Polar residues" evidence="3">
    <location>
        <begin position="492"/>
        <end position="506"/>
    </location>
</feature>
<feature type="compositionally biased region" description="Basic and acidic residues" evidence="3">
    <location>
        <begin position="780"/>
        <end position="793"/>
    </location>
</feature>
<feature type="compositionally biased region" description="Polar residues" evidence="3">
    <location>
        <begin position="1846"/>
        <end position="1862"/>
    </location>
</feature>
<feature type="compositionally biased region" description="Polar residues" evidence="3">
    <location>
        <begin position="861"/>
        <end position="878"/>
    </location>
</feature>
<dbReference type="SUPFAM" id="SSF47370">
    <property type="entry name" value="Bromodomain"/>
    <property type="match status" value="1"/>
</dbReference>
<feature type="compositionally biased region" description="Polar residues" evidence="3">
    <location>
        <begin position="445"/>
        <end position="479"/>
    </location>
</feature>
<feature type="compositionally biased region" description="Low complexity" evidence="3">
    <location>
        <begin position="1169"/>
        <end position="1185"/>
    </location>
</feature>
<feature type="compositionally biased region" description="Basic and acidic residues" evidence="3">
    <location>
        <begin position="1749"/>
        <end position="1775"/>
    </location>
</feature>
<feature type="compositionally biased region" description="Basic and acidic residues" evidence="3">
    <location>
        <begin position="429"/>
        <end position="439"/>
    </location>
</feature>
<comment type="caution">
    <text evidence="5">The sequence shown here is derived from an EMBL/GenBank/DDBJ whole genome shotgun (WGS) entry which is preliminary data.</text>
</comment>
<dbReference type="PRINTS" id="PR00503">
    <property type="entry name" value="BROMODOMAIN"/>
</dbReference>
<feature type="compositionally biased region" description="Basic and acidic residues" evidence="3">
    <location>
        <begin position="1693"/>
        <end position="1710"/>
    </location>
</feature>
<feature type="compositionally biased region" description="Polar residues" evidence="3">
    <location>
        <begin position="1635"/>
        <end position="1648"/>
    </location>
</feature>
<feature type="compositionally biased region" description="Basic and acidic residues" evidence="3">
    <location>
        <begin position="1150"/>
        <end position="1168"/>
    </location>
</feature>
<feature type="compositionally biased region" description="Basic residues" evidence="3">
    <location>
        <begin position="300"/>
        <end position="313"/>
    </location>
</feature>
<evidence type="ECO:0000256" key="1">
    <source>
        <dbReference type="ARBA" id="ARBA00023117"/>
    </source>
</evidence>
<feature type="compositionally biased region" description="Basic and acidic residues" evidence="3">
    <location>
        <begin position="618"/>
        <end position="627"/>
    </location>
</feature>
<dbReference type="GO" id="GO:0003677">
    <property type="term" value="F:DNA binding"/>
    <property type="evidence" value="ECO:0007669"/>
    <property type="project" value="InterPro"/>
</dbReference>
<feature type="region of interest" description="Disordered" evidence="3">
    <location>
        <begin position="544"/>
        <end position="754"/>
    </location>
</feature>
<feature type="region of interest" description="Disordered" evidence="3">
    <location>
        <begin position="2206"/>
        <end position="2281"/>
    </location>
</feature>
<evidence type="ECO:0000259" key="4">
    <source>
        <dbReference type="PROSITE" id="PS50014"/>
    </source>
</evidence>
<feature type="compositionally biased region" description="Acidic residues" evidence="3">
    <location>
        <begin position="950"/>
        <end position="959"/>
    </location>
</feature>
<dbReference type="SMART" id="SM00297">
    <property type="entry name" value="BROMO"/>
    <property type="match status" value="1"/>
</dbReference>
<feature type="compositionally biased region" description="Basic and acidic residues" evidence="3">
    <location>
        <begin position="1320"/>
        <end position="1334"/>
    </location>
</feature>
<dbReference type="PANTHER" id="PTHR47092:SF1">
    <property type="entry name" value="CHROMATIN REMODELING REGULATOR CECR2"/>
    <property type="match status" value="1"/>
</dbReference>
<feature type="compositionally biased region" description="Acidic residues" evidence="3">
    <location>
        <begin position="732"/>
        <end position="751"/>
    </location>
</feature>
<evidence type="ECO:0000313" key="5">
    <source>
        <dbReference type="EMBL" id="GFS07842.1"/>
    </source>
</evidence>
<feature type="compositionally biased region" description="Low complexity" evidence="3">
    <location>
        <begin position="1835"/>
        <end position="1845"/>
    </location>
</feature>
<dbReference type="InterPro" id="IPR029614">
    <property type="entry name" value="CECR2"/>
</dbReference>
<feature type="compositionally biased region" description="Polar residues" evidence="3">
    <location>
        <begin position="1465"/>
        <end position="1481"/>
    </location>
</feature>
<feature type="region of interest" description="Disordered" evidence="3">
    <location>
        <begin position="774"/>
        <end position="972"/>
    </location>
</feature>
<feature type="compositionally biased region" description="Acidic residues" evidence="3">
    <location>
        <begin position="279"/>
        <end position="296"/>
    </location>
</feature>
<dbReference type="InterPro" id="IPR017956">
    <property type="entry name" value="AT_hook_DNA-bd_motif"/>
</dbReference>
<dbReference type="InterPro" id="IPR001487">
    <property type="entry name" value="Bromodomain"/>
</dbReference>
<feature type="compositionally biased region" description="Polar residues" evidence="3">
    <location>
        <begin position="929"/>
        <end position="948"/>
    </location>
</feature>
<feature type="compositionally biased region" description="Basic and acidic residues" evidence="3">
    <location>
        <begin position="1866"/>
        <end position="1900"/>
    </location>
</feature>
<evidence type="ECO:0000313" key="6">
    <source>
        <dbReference type="Proteomes" id="UP000762676"/>
    </source>
</evidence>
<reference evidence="5 6" key="1">
    <citation type="journal article" date="2021" name="Elife">
        <title>Chloroplast acquisition without the gene transfer in kleptoplastic sea slugs, Plakobranchus ocellatus.</title>
        <authorList>
            <person name="Maeda T."/>
            <person name="Takahashi S."/>
            <person name="Yoshida T."/>
            <person name="Shimamura S."/>
            <person name="Takaki Y."/>
            <person name="Nagai Y."/>
            <person name="Toyoda A."/>
            <person name="Suzuki Y."/>
            <person name="Arimoto A."/>
            <person name="Ishii H."/>
            <person name="Satoh N."/>
            <person name="Nishiyama T."/>
            <person name="Hasebe M."/>
            <person name="Maruyama T."/>
            <person name="Minagawa J."/>
            <person name="Obokata J."/>
            <person name="Shigenobu S."/>
        </authorList>
    </citation>
    <scope>NUCLEOTIDE SEQUENCE [LARGE SCALE GENOMIC DNA]</scope>
</reference>
<evidence type="ECO:0000256" key="3">
    <source>
        <dbReference type="SAM" id="MobiDB-lite"/>
    </source>
</evidence>
<feature type="compositionally biased region" description="Basic and acidic residues" evidence="3">
    <location>
        <begin position="1411"/>
        <end position="1420"/>
    </location>
</feature>
<feature type="compositionally biased region" description="Basic and acidic residues" evidence="3">
    <location>
        <begin position="1794"/>
        <end position="1808"/>
    </location>
</feature>
<feature type="compositionally biased region" description="Basic and acidic residues" evidence="3">
    <location>
        <begin position="2087"/>
        <end position="2103"/>
    </location>
</feature>
<feature type="compositionally biased region" description="Polar residues" evidence="3">
    <location>
        <begin position="1397"/>
        <end position="1408"/>
    </location>
</feature>
<feature type="compositionally biased region" description="Basic and acidic residues" evidence="3">
    <location>
        <begin position="721"/>
        <end position="731"/>
    </location>
</feature>
<feature type="region of interest" description="Disordered" evidence="3">
    <location>
        <begin position="2006"/>
        <end position="2058"/>
    </location>
</feature>
<feature type="compositionally biased region" description="Basic and acidic residues" evidence="3">
    <location>
        <begin position="1575"/>
        <end position="1609"/>
    </location>
</feature>
<sequence>MTFKNETVTKEIHTWWEVPAIAHFCSLFKAVFGFCDFDIEDLEDALLTNPALGGSTLAVDIVCQLLNGCYARDDIKYFNYDLFLKDIFKQRWTVEQGRSNPFNERTFLELPVRLRVEVLHALCDFRLDADDVAEMLKGLSGDSLRVEPLGIDAKGSKYWYFYGTRLYKELPDQEGEGVKVKGKRGRPRKNVEKIEQPDAVENEEENEQMEEEEETEETARRNPVLSAKPRHANKEELEAEEEANLDFDKDDESKNVLEENEEQEEESEDEIQRELAEALYEDENEFGNDDDADDADFEVKKKKKTKPKKKPSVKKTASTEDQEIQEAPEATEQPYIENAVSTKRKKQYFKGGRKKSRSRSKSASKTDQEAATPKANGSAETDPSVEQKKRGRPRKKKEALEPTPVRRSRRRGGNDSEDEGSTPVIFDAKVSKTELKRLAIDGFHNQLTTTRGSQNTSRNTSRESSVASESVKTEAVQNASPLPPPVQPSSLTDSQKLSVTQPVQELSSGDDARASAAGSLPGGKTLQAAVSKLALNTAQDAVIVQGGDHQSESHSDQQNAEAPKESLEGCEPQVASKSRKGSSRRKSVPQRRQNKESSYVSEQEAFENDSGGNGGEKSTSKVDDIRSEPMSIDAKMALGDSSSEKMSVADSGIDDKGVASAGKESSNPQSIMRTESEENGCVQSKSEILKTSEDSLSSEMAKEHKSSEPEGGIDLTSQKKVAAEVQDKDGQSDEEEEEEEEGEQEIIDLEETELKGECAADEINLNAGEWRVPPELMELNTEKADRTAQKSDEGASVLDTCAEKETERSLNDESEESKSSPRVIRDKETVAAQGIAETGETDTAPGSKTSVKQDAEKQGQHESIPNSTDTSDNATETSNFRHEASPSACKTETAEKSSLQDLSLDTGKVGQMALADEQDPVAPEPGGITTETECQQTVADSSQSSNAEQEPMEVADGETTESGAGVLSTNNVSMDCNASDKLISENTGTQDISSQNQVLNLKTTPIPTDAGNVPEIKTSTVEPCQSDSENSDGTERKGEVMIPIKDKLPAEDVEYMDTDNSVSSGLGLMNDEASLSKEDQPSALSTDEEKVKQKNLPQAVLETQPETKDRDPESCKVREDQAADTPPETDIPSMKKTGVPGEASCCNKDTSAKEEPRNEDVQADKEVNSSKSTSEPEVSESSSFEGADTDLITATSTKTDSTTEIEQDSSSQADAAVATENSVSCSTVPETEENSGASTNSQCLSSADKSAPLVGESASASSTPAANDEENRATAKISTQDSSVEKELTPKACKQKRPSRWDMTPEKRKQFQPSSQSNAVKEDRILSNSSRKDGPTVVYISSGPVNVSASKSSEKPDPAALKDHKSTDENMEKDKEGSLPEQRSAPNSRPGDCEASVPSTKVQKQLNKTGICEKEADDLSTHSSLKPSDAQQMKDASGESSQPVDQANNSSVETMDANKTEDRSSASQQPVDLSIDSSVSTEIGDPSVFEKKSETKEKEIKDSCLSDTASRDAELNSATTAGISSSIEENGNLPSSNTNEEELMETEEPVDADGKFTNQSDLEDAPSCESTQHVSKVDTLRTEPHEDIKPSEESKESEPPTARDIKPMEETDEVDGINGTHEDKDERTDSEVVHCSNNETFSTSTAMSMQHEEQVTNNGETLSHSDVHASGESADFRQATILSETEGTTLPEGDTHIAESTEDVTAKDTSPEEESVAGKSGEEKDKVMEISEDVPTQKGKDDDSEGTDENNKAEKKDDDSRENKDDEVENKDGDQVKIAPSVKPLPENETEQPVEAKGHGSNNDKESTENCVHNSSSSTNVLGSQTEIASETMESEGGSIVSESSAHAQSNKKLSDLTSSGDIDTVEEHEQKVEEGSLSHTNDARESKPHDSEQEGEVKESSGCIKSPENAIDQDLKELAEKPEDKNEEVHDEDHDFVAVGSIIQPCISSQDRGVCDATSGSCENVATPLEVDLSMNEDISGEKTAEDAQLAQSGNLLKENEEVQITGQHGELGLEVKSENDTEMSSSSVTDKTSVSEKDTEGQLEEREVTPSLEKENDNHVEPMITNEENIEKEAQETLLNQEVKKEETEEMTKDEINKEEDALASSGGSSGLEELVVKPEVKNVVKEVSLYEEGSDQKWRGGLSKWQLVCDTLEDWEGLALQLEEDTLGTTGARGKLGKTRKLCNIIKNDFLPEMPMIMADKERAREKRQREMMPRRSSYRLELKKMEEEEKERKSKEAEEEEERLRAIADEERRQQMKAEEEKRQQEEKERAREERAKRVRLREERARLIAEGKEIPPELMNGLKQDDALDDENEEMYNNIEKVLLTIKKNEHSWPFLEAVEEVNTPDFFEMIKEPMDLLTIERKVEEKVYKEKEEFERDVNLVFDNCIEYHGADSDFGYMAENLKGVFDRSMRRVFRVYLEPSWRRADIYEDYSMVSLRAQRSTRKRTSYREVRKIRLFDRAERFINFRDVSFSIFLQEF</sequence>
<feature type="compositionally biased region" description="Basic and acidic residues" evidence="3">
    <location>
        <begin position="1352"/>
        <end position="1378"/>
    </location>
</feature>
<feature type="compositionally biased region" description="Polar residues" evidence="3">
    <location>
        <begin position="1421"/>
        <end position="1431"/>
    </location>
</feature>
<feature type="compositionally biased region" description="Polar residues" evidence="3">
    <location>
        <begin position="1809"/>
        <end position="1829"/>
    </location>
</feature>
<feature type="compositionally biased region" description="Basic and acidic residues" evidence="3">
    <location>
        <begin position="1299"/>
        <end position="1309"/>
    </location>
</feature>
<feature type="compositionally biased region" description="Polar residues" evidence="3">
    <location>
        <begin position="1438"/>
        <end position="1453"/>
    </location>
</feature>
<feature type="compositionally biased region" description="Basic and acidic residues" evidence="3">
    <location>
        <begin position="1488"/>
        <end position="1514"/>
    </location>
</feature>
<dbReference type="SMART" id="SM00384">
    <property type="entry name" value="AT_hook"/>
    <property type="match status" value="3"/>
</dbReference>
<organism evidence="5 6">
    <name type="scientific">Elysia marginata</name>
    <dbReference type="NCBI Taxonomy" id="1093978"/>
    <lineage>
        <taxon>Eukaryota</taxon>
        <taxon>Metazoa</taxon>
        <taxon>Spiralia</taxon>
        <taxon>Lophotrochozoa</taxon>
        <taxon>Mollusca</taxon>
        <taxon>Gastropoda</taxon>
        <taxon>Heterobranchia</taxon>
        <taxon>Euthyneura</taxon>
        <taxon>Panpulmonata</taxon>
        <taxon>Sacoglossa</taxon>
        <taxon>Placobranchoidea</taxon>
        <taxon>Plakobranchidae</taxon>
        <taxon>Elysia</taxon>
    </lineage>
</organism>
<feature type="compositionally biased region" description="Basic residues" evidence="3">
    <location>
        <begin position="342"/>
        <end position="362"/>
    </location>
</feature>
<feature type="compositionally biased region" description="Acidic residues" evidence="3">
    <location>
        <begin position="1539"/>
        <end position="1551"/>
    </location>
</feature>
<feature type="compositionally biased region" description="Polar residues" evidence="3">
    <location>
        <begin position="1017"/>
        <end position="1028"/>
    </location>
</feature>
<feature type="compositionally biased region" description="Basic and acidic residues" evidence="3">
    <location>
        <begin position="1720"/>
        <end position="1729"/>
    </location>
</feature>
<feature type="compositionally biased region" description="Polar residues" evidence="3">
    <location>
        <begin position="663"/>
        <end position="673"/>
    </location>
</feature>
<feature type="compositionally biased region" description="Low complexity" evidence="3">
    <location>
        <begin position="1193"/>
        <end position="1216"/>
    </location>
</feature>
<feature type="compositionally biased region" description="Basic and acidic residues" evidence="3">
    <location>
        <begin position="1105"/>
        <end position="1121"/>
    </location>
</feature>
<protein>
    <submittedName>
        <fullName evidence="5">Cat eye syndrome critical region protein 2</fullName>
    </submittedName>
</protein>
<feature type="compositionally biased region" description="Acidic residues" evidence="3">
    <location>
        <begin position="198"/>
        <end position="216"/>
    </location>
</feature>
<dbReference type="Pfam" id="PF00439">
    <property type="entry name" value="Bromodomain"/>
    <property type="match status" value="1"/>
</dbReference>
<feature type="compositionally biased region" description="Basic and acidic residues" evidence="3">
    <location>
        <begin position="851"/>
        <end position="860"/>
    </location>
</feature>
<dbReference type="InterPro" id="IPR036427">
    <property type="entry name" value="Bromodomain-like_sf"/>
</dbReference>
<feature type="compositionally biased region" description="Basic and acidic residues" evidence="3">
    <location>
        <begin position="801"/>
        <end position="829"/>
    </location>
</feature>
<feature type="region of interest" description="Disordered" evidence="3">
    <location>
        <begin position="985"/>
        <end position="1935"/>
    </location>
</feature>
<feature type="compositionally biased region" description="Basic and acidic residues" evidence="3">
    <location>
        <begin position="2035"/>
        <end position="2058"/>
    </location>
</feature>
<feature type="domain" description="Bromo" evidence="4">
    <location>
        <begin position="2332"/>
        <end position="2402"/>
    </location>
</feature>
<dbReference type="Proteomes" id="UP000762676">
    <property type="component" value="Unassembled WGS sequence"/>
</dbReference>
<dbReference type="PANTHER" id="PTHR47092">
    <property type="entry name" value="CAT EYE SYNDROME CRITICAL REGION PROTEIN 2"/>
    <property type="match status" value="1"/>
</dbReference>
<feature type="compositionally biased region" description="Polar residues" evidence="3">
    <location>
        <begin position="1516"/>
        <end position="1536"/>
    </location>
</feature>
<feature type="region of interest" description="Disordered" evidence="3">
    <location>
        <begin position="2087"/>
        <end position="2111"/>
    </location>
</feature>
<dbReference type="GO" id="GO:0090537">
    <property type="term" value="C:CERF complex"/>
    <property type="evidence" value="ECO:0007669"/>
    <property type="project" value="InterPro"/>
</dbReference>
<dbReference type="EMBL" id="BMAT01013225">
    <property type="protein sequence ID" value="GFS07842.1"/>
    <property type="molecule type" value="Genomic_DNA"/>
</dbReference>
<feature type="compositionally biased region" description="Acidic residues" evidence="3">
    <location>
        <begin position="237"/>
        <end position="250"/>
    </location>
</feature>
<dbReference type="GO" id="GO:0006338">
    <property type="term" value="P:chromatin remodeling"/>
    <property type="evidence" value="ECO:0007669"/>
    <property type="project" value="InterPro"/>
</dbReference>
<feature type="compositionally biased region" description="Basic and acidic residues" evidence="3">
    <location>
        <begin position="1620"/>
        <end position="1632"/>
    </location>
</feature>
<feature type="compositionally biased region" description="Polar residues" evidence="3">
    <location>
        <begin position="1219"/>
        <end position="1248"/>
    </location>
</feature>
<feature type="region of interest" description="Disordered" evidence="3">
    <location>
        <begin position="174"/>
        <end position="522"/>
    </location>
</feature>
<name>A0AAV4IGW9_9GAST</name>
<accession>A0AAV4IGW9</accession>
<feature type="compositionally biased region" description="Acidic residues" evidence="3">
    <location>
        <begin position="258"/>
        <end position="269"/>
    </location>
</feature>
<gene>
    <name evidence="5" type="ORF">ElyMa_006579000</name>
</gene>
<feature type="compositionally biased region" description="Basic and acidic residues" evidence="3">
    <location>
        <begin position="1914"/>
        <end position="1935"/>
    </location>
</feature>
<keyword evidence="1 2" id="KW-0103">Bromodomain</keyword>
<proteinExistence type="predicted"/>
<dbReference type="PROSITE" id="PS50014">
    <property type="entry name" value="BROMODOMAIN_2"/>
    <property type="match status" value="1"/>
</dbReference>
<feature type="compositionally biased region" description="Basic and acidic residues" evidence="3">
    <location>
        <begin position="1033"/>
        <end position="1050"/>
    </location>
</feature>
<dbReference type="Gene3D" id="1.20.920.10">
    <property type="entry name" value="Bromodomain-like"/>
    <property type="match status" value="1"/>
</dbReference>
<evidence type="ECO:0000256" key="2">
    <source>
        <dbReference type="PROSITE-ProRule" id="PRU00035"/>
    </source>
</evidence>
<feature type="compositionally biased region" description="Polar residues" evidence="3">
    <location>
        <begin position="985"/>
        <end position="1006"/>
    </location>
</feature>
<keyword evidence="6" id="KW-1185">Reference proteome</keyword>
<feature type="compositionally biased region" description="Basic residues" evidence="3">
    <location>
        <begin position="577"/>
        <end position="589"/>
    </location>
</feature>